<dbReference type="EMBL" id="CP042913">
    <property type="protein sequence ID" value="QEG37122.1"/>
    <property type="molecule type" value="Genomic_DNA"/>
</dbReference>
<evidence type="ECO:0000256" key="1">
    <source>
        <dbReference type="SAM" id="SignalP"/>
    </source>
</evidence>
<dbReference type="KEGG" id="bgok:Pr1d_44620"/>
<organism evidence="2 3">
    <name type="scientific">Bythopirellula goksoeyrii</name>
    <dbReference type="NCBI Taxonomy" id="1400387"/>
    <lineage>
        <taxon>Bacteria</taxon>
        <taxon>Pseudomonadati</taxon>
        <taxon>Planctomycetota</taxon>
        <taxon>Planctomycetia</taxon>
        <taxon>Pirellulales</taxon>
        <taxon>Lacipirellulaceae</taxon>
        <taxon>Bythopirellula</taxon>
    </lineage>
</organism>
<proteinExistence type="predicted"/>
<keyword evidence="1" id="KW-0732">Signal</keyword>
<evidence type="ECO:0000313" key="3">
    <source>
        <dbReference type="Proteomes" id="UP000323917"/>
    </source>
</evidence>
<gene>
    <name evidence="2" type="ORF">Pr1d_44620</name>
</gene>
<sequence precursor="true">MTQLKFYFLWLITCCLITESLHSAESAGDTTHTISGIVMELSSGTPNVTICLCDAATGMPLSKKNYEPIDWAKFDVDSTTTEMAIILSDDKGKFRFEEVPLGTYRLIAQKWTGPYKGLFKVHGTIIQLLGVAENVVVPRPADNYQAQIVLRPPGSGIIQFDQDVGNNETFMFLSTSPPEFDPILGLQAMGPAFLQRLIGVNRMPLGKTIVVGAPDQPVYAFFFAPDNIPGYATVEVPTAKTGLVRVPPEPFVAGWSDGRKTPPPNLVELGEFLDGHALSPRQLLDIPKLSNATSEAYDKRMKELMSQLSKKIELPEGRSALVGDILAVEWYRWLNGRR</sequence>
<reference evidence="2 3" key="1">
    <citation type="submission" date="2019-08" db="EMBL/GenBank/DDBJ databases">
        <title>Deep-cultivation of Planctomycetes and their phenomic and genomic characterization uncovers novel biology.</title>
        <authorList>
            <person name="Wiegand S."/>
            <person name="Jogler M."/>
            <person name="Boedeker C."/>
            <person name="Pinto D."/>
            <person name="Vollmers J."/>
            <person name="Rivas-Marin E."/>
            <person name="Kohn T."/>
            <person name="Peeters S.H."/>
            <person name="Heuer A."/>
            <person name="Rast P."/>
            <person name="Oberbeckmann S."/>
            <person name="Bunk B."/>
            <person name="Jeske O."/>
            <person name="Meyerdierks A."/>
            <person name="Storesund J.E."/>
            <person name="Kallscheuer N."/>
            <person name="Luecker S."/>
            <person name="Lage O.M."/>
            <person name="Pohl T."/>
            <person name="Merkel B.J."/>
            <person name="Hornburger P."/>
            <person name="Mueller R.-W."/>
            <person name="Bruemmer F."/>
            <person name="Labrenz M."/>
            <person name="Spormann A.M."/>
            <person name="Op den Camp H."/>
            <person name="Overmann J."/>
            <person name="Amann R."/>
            <person name="Jetten M.S.M."/>
            <person name="Mascher T."/>
            <person name="Medema M.H."/>
            <person name="Devos D.P."/>
            <person name="Kaster A.-K."/>
            <person name="Ovreas L."/>
            <person name="Rohde M."/>
            <person name="Galperin M.Y."/>
            <person name="Jogler C."/>
        </authorList>
    </citation>
    <scope>NUCLEOTIDE SEQUENCE [LARGE SCALE GENOMIC DNA]</scope>
    <source>
        <strain evidence="2 3">Pr1d</strain>
    </source>
</reference>
<feature type="chain" id="PRO_5023052723" description="Cna protein B-type domain protein" evidence="1">
    <location>
        <begin position="24"/>
        <end position="338"/>
    </location>
</feature>
<dbReference type="Proteomes" id="UP000323917">
    <property type="component" value="Chromosome"/>
</dbReference>
<evidence type="ECO:0008006" key="4">
    <source>
        <dbReference type="Google" id="ProtNLM"/>
    </source>
</evidence>
<dbReference type="RefSeq" id="WP_148075395.1">
    <property type="nucleotide sequence ID" value="NZ_CP042913.1"/>
</dbReference>
<dbReference type="AlphaFoldDB" id="A0A5B9QHJ8"/>
<dbReference type="OrthoDB" id="249296at2"/>
<protein>
    <recommendedName>
        <fullName evidence="4">Cna protein B-type domain protein</fullName>
    </recommendedName>
</protein>
<keyword evidence="3" id="KW-1185">Reference proteome</keyword>
<feature type="signal peptide" evidence="1">
    <location>
        <begin position="1"/>
        <end position="23"/>
    </location>
</feature>
<accession>A0A5B9QHJ8</accession>
<dbReference type="SUPFAM" id="SSF49478">
    <property type="entry name" value="Cna protein B-type domain"/>
    <property type="match status" value="1"/>
</dbReference>
<evidence type="ECO:0000313" key="2">
    <source>
        <dbReference type="EMBL" id="QEG37122.1"/>
    </source>
</evidence>
<name>A0A5B9QHJ8_9BACT</name>